<reference evidence="2 3" key="1">
    <citation type="journal article" date="2012" name="BMC Genomics">
        <title>Comparative genomics of bacteria in the genus Providencia isolated from wild Drosophila melanogaster.</title>
        <authorList>
            <person name="Galac M.R."/>
            <person name="Lazzaro B.P."/>
        </authorList>
    </citation>
    <scope>NUCLEOTIDE SEQUENCE [LARGE SCALE GENOMIC DNA]</scope>
    <source>
        <strain evidence="2 3">DSM 19967</strain>
        <plasmid evidence="2">pPSN1</plasmid>
    </source>
</reference>
<proteinExistence type="predicted"/>
<feature type="transmembrane region" description="Helical" evidence="1">
    <location>
        <begin position="39"/>
        <end position="56"/>
    </location>
</feature>
<dbReference type="HOGENOM" id="CLU_2143642_0_0_6"/>
<accession>K8VXK4</accession>
<dbReference type="EMBL" id="AKKN01000015">
    <property type="protein sequence ID" value="EKT52958.1"/>
    <property type="molecule type" value="Genomic_DNA"/>
</dbReference>
<protein>
    <submittedName>
        <fullName evidence="2">Uncharacterized protein</fullName>
    </submittedName>
</protein>
<name>K8VXK4_9GAMM</name>
<evidence type="ECO:0000313" key="3">
    <source>
        <dbReference type="Proteomes" id="UP000010290"/>
    </source>
</evidence>
<sequence length="112" mass="13280">MFEKLNNKDKNKLKSIYESLETNTDFNSWIFILFHKKNILPIMSLVFLISELLIIISIDNYIVLSSITLLITCLTSTAIIIWIDSFLERIPFFFYIKIKIKLILIKLRSYLD</sequence>
<geneLocation type="plasmid" evidence="2 3">
    <name>pPSN1</name>
</geneLocation>
<organism evidence="2 3">
    <name type="scientific">Providencia sneebia DSM 19967</name>
    <dbReference type="NCBI Taxonomy" id="1141660"/>
    <lineage>
        <taxon>Bacteria</taxon>
        <taxon>Pseudomonadati</taxon>
        <taxon>Pseudomonadota</taxon>
        <taxon>Gammaproteobacteria</taxon>
        <taxon>Enterobacterales</taxon>
        <taxon>Morganellaceae</taxon>
        <taxon>Providencia</taxon>
    </lineage>
</organism>
<keyword evidence="1" id="KW-0812">Transmembrane</keyword>
<dbReference type="Proteomes" id="UP000010290">
    <property type="component" value="Plasmid pPSN1"/>
</dbReference>
<keyword evidence="1" id="KW-1133">Transmembrane helix</keyword>
<evidence type="ECO:0000313" key="2">
    <source>
        <dbReference type="EMBL" id="EKT52958.1"/>
    </source>
</evidence>
<dbReference type="AlphaFoldDB" id="K8VXK4"/>
<evidence type="ECO:0000256" key="1">
    <source>
        <dbReference type="SAM" id="Phobius"/>
    </source>
</evidence>
<keyword evidence="2" id="KW-0614">Plasmid</keyword>
<feature type="transmembrane region" description="Helical" evidence="1">
    <location>
        <begin position="62"/>
        <end position="83"/>
    </location>
</feature>
<keyword evidence="3" id="KW-1185">Reference proteome</keyword>
<comment type="caution">
    <text evidence="2">The sequence shown here is derived from an EMBL/GenBank/DDBJ whole genome shotgun (WGS) entry which is preliminary data.</text>
</comment>
<gene>
    <name evidence="2" type="ORF">OO7_16255</name>
</gene>
<keyword evidence="1" id="KW-0472">Membrane</keyword>